<feature type="region of interest" description="Disordered" evidence="1">
    <location>
        <begin position="330"/>
        <end position="381"/>
    </location>
</feature>
<feature type="compositionally biased region" description="Basic and acidic residues" evidence="1">
    <location>
        <begin position="300"/>
        <end position="310"/>
    </location>
</feature>
<feature type="compositionally biased region" description="Acidic residues" evidence="1">
    <location>
        <begin position="353"/>
        <end position="367"/>
    </location>
</feature>
<feature type="region of interest" description="Disordered" evidence="1">
    <location>
        <begin position="1"/>
        <end position="118"/>
    </location>
</feature>
<gene>
    <name evidence="3" type="ORF">RJ641_020792</name>
</gene>
<evidence type="ECO:0000313" key="4">
    <source>
        <dbReference type="Proteomes" id="UP001370490"/>
    </source>
</evidence>
<dbReference type="GO" id="GO:0031011">
    <property type="term" value="C:Ino80 complex"/>
    <property type="evidence" value="ECO:0007669"/>
    <property type="project" value="InterPro"/>
</dbReference>
<dbReference type="EMBL" id="JBAMMX010000025">
    <property type="protein sequence ID" value="KAK6915675.1"/>
    <property type="molecule type" value="Genomic_DNA"/>
</dbReference>
<dbReference type="Pfam" id="PF04438">
    <property type="entry name" value="zf-HIT"/>
    <property type="match status" value="1"/>
</dbReference>
<dbReference type="GO" id="GO:0006338">
    <property type="term" value="P:chromatin remodeling"/>
    <property type="evidence" value="ECO:0007669"/>
    <property type="project" value="InterPro"/>
</dbReference>
<dbReference type="SMART" id="SM01406">
    <property type="entry name" value="PAPA-1"/>
    <property type="match status" value="1"/>
</dbReference>
<feature type="region of interest" description="Disordered" evidence="1">
    <location>
        <begin position="394"/>
        <end position="436"/>
    </location>
</feature>
<dbReference type="CDD" id="cd23021">
    <property type="entry name" value="zf-HIT_IN80B"/>
    <property type="match status" value="1"/>
</dbReference>
<evidence type="ECO:0000313" key="3">
    <source>
        <dbReference type="EMBL" id="KAK6915675.1"/>
    </source>
</evidence>
<feature type="domain" description="INO80 complex subunit B-like conserved region" evidence="2">
    <location>
        <begin position="436"/>
        <end position="521"/>
    </location>
</feature>
<dbReference type="InterPro" id="IPR029523">
    <property type="entry name" value="INO80B/Ies2"/>
</dbReference>
<feature type="compositionally biased region" description="Low complexity" evidence="1">
    <location>
        <begin position="7"/>
        <end position="16"/>
    </location>
</feature>
<evidence type="ECO:0000256" key="1">
    <source>
        <dbReference type="SAM" id="MobiDB-lite"/>
    </source>
</evidence>
<dbReference type="InterPro" id="IPR006880">
    <property type="entry name" value="INO80B_C"/>
</dbReference>
<comment type="caution">
    <text evidence="3">The sequence shown here is derived from an EMBL/GenBank/DDBJ whole genome shotgun (WGS) entry which is preliminary data.</text>
</comment>
<proteinExistence type="predicted"/>
<name>A0AAN8YX93_9MAGN</name>
<dbReference type="Pfam" id="PF04795">
    <property type="entry name" value="PAPA-1"/>
    <property type="match status" value="1"/>
</dbReference>
<feature type="compositionally biased region" description="Polar residues" evidence="1">
    <location>
        <begin position="74"/>
        <end position="97"/>
    </location>
</feature>
<organism evidence="3 4">
    <name type="scientific">Dillenia turbinata</name>
    <dbReference type="NCBI Taxonomy" id="194707"/>
    <lineage>
        <taxon>Eukaryota</taxon>
        <taxon>Viridiplantae</taxon>
        <taxon>Streptophyta</taxon>
        <taxon>Embryophyta</taxon>
        <taxon>Tracheophyta</taxon>
        <taxon>Spermatophyta</taxon>
        <taxon>Magnoliopsida</taxon>
        <taxon>eudicotyledons</taxon>
        <taxon>Gunneridae</taxon>
        <taxon>Pentapetalae</taxon>
        <taxon>Dilleniales</taxon>
        <taxon>Dilleniaceae</taxon>
        <taxon>Dillenia</taxon>
    </lineage>
</organism>
<dbReference type="PANTHER" id="PTHR21561">
    <property type="entry name" value="INO80 COMPLEX SUBUNIT B"/>
    <property type="match status" value="1"/>
</dbReference>
<dbReference type="InterPro" id="IPR007529">
    <property type="entry name" value="Znf_HIT"/>
</dbReference>
<feature type="compositionally biased region" description="Polar residues" evidence="1">
    <location>
        <begin position="39"/>
        <end position="54"/>
    </location>
</feature>
<feature type="compositionally biased region" description="Basic and acidic residues" evidence="1">
    <location>
        <begin position="330"/>
        <end position="342"/>
    </location>
</feature>
<keyword evidence="4" id="KW-1185">Reference proteome</keyword>
<accession>A0AAN8YX93</accession>
<evidence type="ECO:0000259" key="2">
    <source>
        <dbReference type="SMART" id="SM01406"/>
    </source>
</evidence>
<reference evidence="3 4" key="1">
    <citation type="submission" date="2023-12" db="EMBL/GenBank/DDBJ databases">
        <title>A high-quality genome assembly for Dillenia turbinata (Dilleniales).</title>
        <authorList>
            <person name="Chanderbali A."/>
        </authorList>
    </citation>
    <scope>NUCLEOTIDE SEQUENCE [LARGE SCALE GENOMIC DNA]</scope>
    <source>
        <strain evidence="3">LSX21</strain>
        <tissue evidence="3">Leaf</tissue>
    </source>
</reference>
<feature type="compositionally biased region" description="Basic residues" evidence="1">
    <location>
        <begin position="17"/>
        <end position="27"/>
    </location>
</feature>
<protein>
    <submittedName>
        <fullName evidence="3">Zinc finger, HIT-type</fullName>
    </submittedName>
</protein>
<feature type="region of interest" description="Disordered" evidence="1">
    <location>
        <begin position="289"/>
        <end position="314"/>
    </location>
</feature>
<dbReference type="AlphaFoldDB" id="A0AAN8YX93"/>
<dbReference type="Proteomes" id="UP001370490">
    <property type="component" value="Unassembled WGS sequence"/>
</dbReference>
<dbReference type="PANTHER" id="PTHR21561:SF14">
    <property type="entry name" value="HIT ZINC FINGER AND PAPA-1-LIKE DOMAIN-CONTAINING PROTEIN"/>
    <property type="match status" value="1"/>
</dbReference>
<sequence>MEGFGGSFSLSDLGSSVRKRRSNTLRRPRGDAPIFPENQDMSSLSSTPPYNLTKGSGEEINGYSSSSRRKDGLNQCNSLASSVNTAEPETCHENSMNEYGPYQDRNDRREMLSTSKRFSEGVLAPANWKSKSKMKDESELQSRTKYDQIGGKIWKKSGVESDARSHDNHFKKVKLRVGSVTCTIHAKTTSDITSVGQSSTKSNGSLDSVWSHQKLLSQDDSVDHESASQEMGDNLHGVSWIDSKSGYALAETDKHEAVRKSKRVPKKRIFNDAFNDKDDDQELRYLEKLKTSRASAGYGRHKDDEVEKCKKQQKTSRVLKDLDVLYNLDVREHNSSRADGNGKKSRSGRVSDDADYVEEDEPVSDCEPETRKKKPKREFIHSLGDVKNEMAVTTRQRALQAGKDISSISSSSLVEFPNGLPPAPPRKQKEKPSEVEQQLKKAEAAQRRRMQMEKAAWDSQTEAIRKILGQDSSRKKREEKMKQRQKQLVQEKAAKAMVLAPDNVRWFMGPSGTIVTFPSEMGLPSIFDQKPCSYPPPREKCAGPSCMNPYKYRDSKSKLPLCSLQCYKAIHEKMKPLHVES</sequence>